<dbReference type="GO" id="GO:0003676">
    <property type="term" value="F:nucleic acid binding"/>
    <property type="evidence" value="ECO:0007669"/>
    <property type="project" value="InterPro"/>
</dbReference>
<dbReference type="AlphaFoldDB" id="A0A7Y4IME2"/>
<dbReference type="PANTHER" id="PTHR46564">
    <property type="entry name" value="TRANSPOSASE"/>
    <property type="match status" value="1"/>
</dbReference>
<sequence length="136" mass="14865">MYAIGMRQMAPDNLVVVDEMGSHTDMTRTHGRAPVGERLTGEAVPRNRGCATTVLGALTHQGIEAHLEVEGGTSLEVWGRFVLEHLVPILEPGQVVIWHNLAAHKCRALIDVIEPRGAQVVFLPPYSPDFNPIELA</sequence>
<reference evidence="2 3" key="1">
    <citation type="submission" date="2020-05" db="EMBL/GenBank/DDBJ databases">
        <authorList>
            <person name="Whitworth D."/>
        </authorList>
    </citation>
    <scope>NUCLEOTIDE SEQUENCE [LARGE SCALE GENOMIC DNA]</scope>
    <source>
        <strain evidence="2 3">AM005</strain>
    </source>
</reference>
<dbReference type="InterPro" id="IPR036397">
    <property type="entry name" value="RNaseH_sf"/>
</dbReference>
<dbReference type="InterPro" id="IPR038717">
    <property type="entry name" value="Tc1-like_DDE_dom"/>
</dbReference>
<dbReference type="EMBL" id="JABFNT010000106">
    <property type="protein sequence ID" value="NOJ81917.1"/>
    <property type="molecule type" value="Genomic_DNA"/>
</dbReference>
<dbReference type="Gene3D" id="3.30.420.10">
    <property type="entry name" value="Ribonuclease H-like superfamily/Ribonuclease H"/>
    <property type="match status" value="1"/>
</dbReference>
<organism evidence="2 3">
    <name type="scientific">Myxococcus xanthus</name>
    <dbReference type="NCBI Taxonomy" id="34"/>
    <lineage>
        <taxon>Bacteria</taxon>
        <taxon>Pseudomonadati</taxon>
        <taxon>Myxococcota</taxon>
        <taxon>Myxococcia</taxon>
        <taxon>Myxococcales</taxon>
        <taxon>Cystobacterineae</taxon>
        <taxon>Myxococcaceae</taxon>
        <taxon>Myxococcus</taxon>
    </lineage>
</organism>
<gene>
    <name evidence="2" type="ORF">HNV28_26910</name>
</gene>
<protein>
    <submittedName>
        <fullName evidence="2">Transposase</fullName>
    </submittedName>
</protein>
<feature type="domain" description="Tc1-like transposase DDE" evidence="1">
    <location>
        <begin position="14"/>
        <end position="135"/>
    </location>
</feature>
<evidence type="ECO:0000259" key="1">
    <source>
        <dbReference type="Pfam" id="PF13358"/>
    </source>
</evidence>
<accession>A0A7Y4IME2</accession>
<evidence type="ECO:0000313" key="3">
    <source>
        <dbReference type="Proteomes" id="UP000533080"/>
    </source>
</evidence>
<comment type="caution">
    <text evidence="2">The sequence shown here is derived from an EMBL/GenBank/DDBJ whole genome shotgun (WGS) entry which is preliminary data.</text>
</comment>
<dbReference type="PANTHER" id="PTHR46564:SF1">
    <property type="entry name" value="TRANSPOSASE"/>
    <property type="match status" value="1"/>
</dbReference>
<name>A0A7Y4IME2_MYXXA</name>
<dbReference type="Proteomes" id="UP000533080">
    <property type="component" value="Unassembled WGS sequence"/>
</dbReference>
<evidence type="ECO:0000313" key="2">
    <source>
        <dbReference type="EMBL" id="NOJ81917.1"/>
    </source>
</evidence>
<dbReference type="RefSeq" id="WP_171443881.1">
    <property type="nucleotide sequence ID" value="NZ_JABFNS010000113.1"/>
</dbReference>
<proteinExistence type="predicted"/>
<dbReference type="Pfam" id="PF13358">
    <property type="entry name" value="DDE_3"/>
    <property type="match status" value="1"/>
</dbReference>